<dbReference type="Proteomes" id="UP000828941">
    <property type="component" value="Chromosome 14"/>
</dbReference>
<gene>
    <name evidence="1" type="ORF">L6164_036779</name>
</gene>
<dbReference type="EMBL" id="CM039439">
    <property type="protein sequence ID" value="KAI4296859.1"/>
    <property type="molecule type" value="Genomic_DNA"/>
</dbReference>
<evidence type="ECO:0000313" key="1">
    <source>
        <dbReference type="EMBL" id="KAI4296859.1"/>
    </source>
</evidence>
<comment type="caution">
    <text evidence="1">The sequence shown here is derived from an EMBL/GenBank/DDBJ whole genome shotgun (WGS) entry which is preliminary data.</text>
</comment>
<organism evidence="1 2">
    <name type="scientific">Bauhinia variegata</name>
    <name type="common">Purple orchid tree</name>
    <name type="synonym">Phanera variegata</name>
    <dbReference type="NCBI Taxonomy" id="167791"/>
    <lineage>
        <taxon>Eukaryota</taxon>
        <taxon>Viridiplantae</taxon>
        <taxon>Streptophyta</taxon>
        <taxon>Embryophyta</taxon>
        <taxon>Tracheophyta</taxon>
        <taxon>Spermatophyta</taxon>
        <taxon>Magnoliopsida</taxon>
        <taxon>eudicotyledons</taxon>
        <taxon>Gunneridae</taxon>
        <taxon>Pentapetalae</taxon>
        <taxon>rosids</taxon>
        <taxon>fabids</taxon>
        <taxon>Fabales</taxon>
        <taxon>Fabaceae</taxon>
        <taxon>Cercidoideae</taxon>
        <taxon>Cercideae</taxon>
        <taxon>Bauhiniinae</taxon>
        <taxon>Bauhinia</taxon>
    </lineage>
</organism>
<keyword evidence="2" id="KW-1185">Reference proteome</keyword>
<sequence>MHFPLTTFNALPRFWLLFCLFYSFVIINGSCRGQATSRDRVISIGAIIDADSRIGKEQKVAMEISAQNYNNTSKTHNLSLYFQNPTKEPLRSISLAEEMIKVQKVQAIIGMQTWQQALLVADIGNQAHVPVISFAAPAITPPLMKTRWPFLVRLANNGTAHVKCIANIVHHHGWHRVIAIYEDDAYGGDYGMLALLSEALQDVGSMVECYLALPPISSLPDPRETVREELLKLIQTTESRVFIVLQSSLEMVVHLFREASEVGLVDRESAWIIPESITNLLDSVNKSAISYMEGALGIKNYYPENSTEYQHFESEFRKIFRAKYPEEDDRNPGFYALQAYDGMKVVTQAIDRFTGRSSRTRTLLDEVLSINFHGLSGKIQFEGGQLLQNPILSIVKVFGKGYKEYLFWNQQKGFNTEPNGDHADGSLEGFVDILWPGNSGKAPKGWNMPTKQKKMRIAVPGRTSFSKFVKVEEKNDGTRQITGFCIKIFEKVIELLEYDLAFELFPINATYPDLVELVYNKTFDAVVGDMTILEERLQKVDFTVSYTESGLSMIVPAKSQESAWTFMKPFTWQMWAVTGAILVYTMFIVWYLEREPNPEFHGDWKRQISTALWFTFSSLFFAHREKMYSNLTRVVMVVWLFLVLILNSSYTASLSSMLTVQQLEPTVTDIEWLKRNNKKIGCDGDSFVRSYLENIEKFKPENIVHVRDEDKYVEEFRQNNIAAAFLELPYEKVFINKYCEGYSDFTPTTRFGGLAFIFQKGSPLTEDVSKAILQLAEKKVLKTLEQEWLTSHQCPTSSNRESLRLASFWLLYIISGAMSTICFLLSVFRSLKTGQHRQNEAHEAMRSQVRRVFGRV</sequence>
<evidence type="ECO:0000313" key="2">
    <source>
        <dbReference type="Proteomes" id="UP000828941"/>
    </source>
</evidence>
<accession>A0ACB9KI08</accession>
<protein>
    <submittedName>
        <fullName evidence="1">Uncharacterized protein</fullName>
    </submittedName>
</protein>
<reference evidence="1 2" key="1">
    <citation type="journal article" date="2022" name="DNA Res.">
        <title>Chromosomal-level genome assembly of the orchid tree Bauhinia variegata (Leguminosae; Cercidoideae) supports the allotetraploid origin hypothesis of Bauhinia.</title>
        <authorList>
            <person name="Zhong Y."/>
            <person name="Chen Y."/>
            <person name="Zheng D."/>
            <person name="Pang J."/>
            <person name="Liu Y."/>
            <person name="Luo S."/>
            <person name="Meng S."/>
            <person name="Qian L."/>
            <person name="Wei D."/>
            <person name="Dai S."/>
            <person name="Zhou R."/>
        </authorList>
    </citation>
    <scope>NUCLEOTIDE SEQUENCE [LARGE SCALE GENOMIC DNA]</scope>
    <source>
        <strain evidence="1">BV-YZ2020</strain>
    </source>
</reference>
<proteinExistence type="predicted"/>
<name>A0ACB9KI08_BAUVA</name>